<feature type="transmembrane region" description="Helical" evidence="1">
    <location>
        <begin position="7"/>
        <end position="28"/>
    </location>
</feature>
<proteinExistence type="predicted"/>
<dbReference type="RefSeq" id="WP_213123318.1">
    <property type="nucleotide sequence ID" value="NZ_JAGYPG010000001.1"/>
</dbReference>
<keyword evidence="3" id="KW-1185">Reference proteome</keyword>
<evidence type="ECO:0000256" key="1">
    <source>
        <dbReference type="SAM" id="Phobius"/>
    </source>
</evidence>
<gene>
    <name evidence="2" type="ORF">KHA97_03285</name>
</gene>
<protein>
    <submittedName>
        <fullName evidence="2">Uncharacterized protein</fullName>
    </submittedName>
</protein>
<comment type="caution">
    <text evidence="2">The sequence shown here is derived from an EMBL/GenBank/DDBJ whole genome shotgun (WGS) entry which is preliminary data.</text>
</comment>
<evidence type="ECO:0000313" key="2">
    <source>
        <dbReference type="EMBL" id="MBS4194101.1"/>
    </source>
</evidence>
<feature type="transmembrane region" description="Helical" evidence="1">
    <location>
        <begin position="34"/>
        <end position="54"/>
    </location>
</feature>
<keyword evidence="1" id="KW-1133">Transmembrane helix</keyword>
<dbReference type="Proteomes" id="UP000681414">
    <property type="component" value="Unassembled WGS sequence"/>
</dbReference>
<keyword evidence="1" id="KW-0812">Transmembrane</keyword>
<keyword evidence="1" id="KW-0472">Membrane</keyword>
<reference evidence="2 3" key="1">
    <citation type="submission" date="2021-05" db="EMBL/GenBank/DDBJ databases">
        <title>Novel Bacillus species.</title>
        <authorList>
            <person name="Liu G."/>
        </authorList>
    </citation>
    <scope>NUCLEOTIDE SEQUENCE [LARGE SCALE GENOMIC DNA]</scope>
    <source>
        <strain evidence="3">FJAT-49780</strain>
    </source>
</reference>
<organism evidence="2 3">
    <name type="scientific">Lederbergia citri</name>
    <dbReference type="NCBI Taxonomy" id="2833580"/>
    <lineage>
        <taxon>Bacteria</taxon>
        <taxon>Bacillati</taxon>
        <taxon>Bacillota</taxon>
        <taxon>Bacilli</taxon>
        <taxon>Bacillales</taxon>
        <taxon>Bacillaceae</taxon>
        <taxon>Lederbergia</taxon>
    </lineage>
</organism>
<dbReference type="AlphaFoldDB" id="A0A942TC82"/>
<dbReference type="EMBL" id="JAGYPG010000001">
    <property type="protein sequence ID" value="MBS4194101.1"/>
    <property type="molecule type" value="Genomic_DNA"/>
</dbReference>
<evidence type="ECO:0000313" key="3">
    <source>
        <dbReference type="Proteomes" id="UP000681414"/>
    </source>
</evidence>
<accession>A0A942TC82</accession>
<name>A0A942TC82_9BACI</name>
<sequence>MERTYFVATLIFGLFILVSLAVFAYYAFKLGYPIIGVILAFIFLASASMNIVLFRKWKN</sequence>